<feature type="transmembrane region" description="Helical" evidence="1">
    <location>
        <begin position="103"/>
        <end position="126"/>
    </location>
</feature>
<gene>
    <name evidence="2" type="ORF">ISF6_2481</name>
</gene>
<dbReference type="Pfam" id="PF10011">
    <property type="entry name" value="DUF2254"/>
    <property type="match status" value="1"/>
</dbReference>
<evidence type="ECO:0000313" key="3">
    <source>
        <dbReference type="Proteomes" id="UP000037660"/>
    </source>
</evidence>
<feature type="transmembrane region" description="Helical" evidence="1">
    <location>
        <begin position="132"/>
        <end position="153"/>
    </location>
</feature>
<dbReference type="OrthoDB" id="2955631at2"/>
<protein>
    <recommendedName>
        <fullName evidence="4">DUF2254 domain-containing protein</fullName>
    </recommendedName>
</protein>
<comment type="caution">
    <text evidence="2">The sequence shown here is derived from an EMBL/GenBank/DDBJ whole genome shotgun (WGS) entry which is preliminary data.</text>
</comment>
<sequence>MSKWSLFLRRAPRRIWFRAVLFSVVAVGLALASKLLAPWLPSQLEVDVGQGSVSGILQILASSMLAVTTFSLTAMVSAYSAAATLGTPRATQLLMEDRSSQNALSTFLGAFLFSIVGIIALSIGFYGERGRILLFAGTVVVIVVIVVTLLRWITHITSFGRMSDVIDRVERAACDVARAWRSSPHLGGAAPRATQVGATPLFTTSTGYVTHIDVGALQSMAEKGDWRLHVRALPGSLVHPGRILAHVESAQALDGADLEALLGAFVVERHRTFEQDPRLGLVTLAEIGSRALSPAVNDPGTAIEALNALHRIFRVLLAGSGGRPEGDAPRPASDRVHLPVPGLGDMVEDAFRPLARDGAGTIEVLLRMVKTLQALAAAADAADRQVFLDMARDVAERGLDGLAHAQDRRVLERLVADGGLAVDRAFAAPRT</sequence>
<dbReference type="AlphaFoldDB" id="A0A0K8P1X3"/>
<accession>A0A0K8P1X3</accession>
<reference evidence="3" key="1">
    <citation type="submission" date="2015-07" db="EMBL/GenBank/DDBJ databases">
        <title>Discovery of a poly(ethylene terephthalate assimilation.</title>
        <authorList>
            <person name="Yoshida S."/>
            <person name="Hiraga K."/>
            <person name="Takehana T."/>
            <person name="Taniguchi I."/>
            <person name="Yamaji H."/>
            <person name="Maeda Y."/>
            <person name="Toyohara K."/>
            <person name="Miyamoto K."/>
            <person name="Kimura Y."/>
            <person name="Oda K."/>
        </authorList>
    </citation>
    <scope>NUCLEOTIDE SEQUENCE [LARGE SCALE GENOMIC DNA]</scope>
    <source>
        <strain evidence="3">NBRC 110686 / TISTR 2288 / 201-F6</strain>
    </source>
</reference>
<dbReference type="STRING" id="1547922.ISF6_2481"/>
<keyword evidence="1" id="KW-0472">Membrane</keyword>
<keyword evidence="1" id="KW-1133">Transmembrane helix</keyword>
<keyword evidence="1" id="KW-0812">Transmembrane</keyword>
<dbReference type="RefSeq" id="WP_054020619.1">
    <property type="nucleotide sequence ID" value="NZ_BBYR01000037.1"/>
</dbReference>
<reference evidence="2 3" key="2">
    <citation type="journal article" date="2016" name="Science">
        <title>A bacterium that degrades and assimilates poly(ethylene terephthalate).</title>
        <authorList>
            <person name="Yoshida S."/>
            <person name="Hiraga K."/>
            <person name="Takehana T."/>
            <person name="Taniguchi I."/>
            <person name="Yamaji H."/>
            <person name="Maeda Y."/>
            <person name="Toyohara K."/>
            <person name="Miyamoto K."/>
            <person name="Kimura Y."/>
            <person name="Oda K."/>
        </authorList>
    </citation>
    <scope>NUCLEOTIDE SEQUENCE [LARGE SCALE GENOMIC DNA]</scope>
    <source>
        <strain evidence="3">NBRC 110686 / TISTR 2288 / 201-F6</strain>
    </source>
</reference>
<evidence type="ECO:0000256" key="1">
    <source>
        <dbReference type="SAM" id="Phobius"/>
    </source>
</evidence>
<dbReference type="InterPro" id="IPR018723">
    <property type="entry name" value="DUF2254_membrane"/>
</dbReference>
<evidence type="ECO:0008006" key="4">
    <source>
        <dbReference type="Google" id="ProtNLM"/>
    </source>
</evidence>
<name>A0A0K8P1X3_PISS1</name>
<dbReference type="Proteomes" id="UP000037660">
    <property type="component" value="Unassembled WGS sequence"/>
</dbReference>
<feature type="transmembrane region" description="Helical" evidence="1">
    <location>
        <begin position="56"/>
        <end position="82"/>
    </location>
</feature>
<proteinExistence type="predicted"/>
<keyword evidence="3" id="KW-1185">Reference proteome</keyword>
<organism evidence="2 3">
    <name type="scientific">Piscinibacter sakaiensis</name>
    <name type="common">Ideonella sakaiensis</name>
    <dbReference type="NCBI Taxonomy" id="1547922"/>
    <lineage>
        <taxon>Bacteria</taxon>
        <taxon>Pseudomonadati</taxon>
        <taxon>Pseudomonadota</taxon>
        <taxon>Betaproteobacteria</taxon>
        <taxon>Burkholderiales</taxon>
        <taxon>Sphaerotilaceae</taxon>
        <taxon>Piscinibacter</taxon>
    </lineage>
</organism>
<evidence type="ECO:0000313" key="2">
    <source>
        <dbReference type="EMBL" id="GAP36641.1"/>
    </source>
</evidence>
<dbReference type="EMBL" id="BBYR01000037">
    <property type="protein sequence ID" value="GAP36641.1"/>
    <property type="molecule type" value="Genomic_DNA"/>
</dbReference>